<dbReference type="InterPro" id="IPR003593">
    <property type="entry name" value="AAA+_ATPase"/>
</dbReference>
<dbReference type="Pfam" id="PF00004">
    <property type="entry name" value="AAA"/>
    <property type="match status" value="2"/>
</dbReference>
<keyword evidence="3" id="KW-0067">ATP-binding</keyword>
<evidence type="ECO:0000313" key="6">
    <source>
        <dbReference type="EMBL" id="VBB29880.1"/>
    </source>
</evidence>
<dbReference type="PROSITE" id="PS00674">
    <property type="entry name" value="AAA"/>
    <property type="match status" value="2"/>
</dbReference>
<evidence type="ECO:0000256" key="1">
    <source>
        <dbReference type="ARBA" id="ARBA00006914"/>
    </source>
</evidence>
<protein>
    <recommendedName>
        <fullName evidence="5">AAA+ ATPase domain-containing protein</fullName>
    </recommendedName>
</protein>
<dbReference type="Pfam" id="PF17862">
    <property type="entry name" value="AAA_lid_3"/>
    <property type="match status" value="1"/>
</dbReference>
<dbReference type="CDD" id="cd19530">
    <property type="entry name" value="RecA-like_NVL_r2-like"/>
    <property type="match status" value="1"/>
</dbReference>
<keyword evidence="2" id="KW-0547">Nucleotide-binding</keyword>
<dbReference type="GO" id="GO:0016887">
    <property type="term" value="F:ATP hydrolysis activity"/>
    <property type="evidence" value="ECO:0007669"/>
    <property type="project" value="InterPro"/>
</dbReference>
<evidence type="ECO:0000256" key="2">
    <source>
        <dbReference type="ARBA" id="ARBA00022741"/>
    </source>
</evidence>
<dbReference type="Gene3D" id="1.10.8.60">
    <property type="match status" value="2"/>
</dbReference>
<feature type="region of interest" description="Disordered" evidence="4">
    <location>
        <begin position="92"/>
        <end position="120"/>
    </location>
</feature>
<dbReference type="FunFam" id="3.40.50.300:FF:000365">
    <property type="entry name" value="Ribosome biogenesis ATPase RIX7"/>
    <property type="match status" value="1"/>
</dbReference>
<feature type="region of interest" description="Disordered" evidence="4">
    <location>
        <begin position="421"/>
        <end position="460"/>
    </location>
</feature>
<dbReference type="FunFam" id="3.40.50.300:FF:000149">
    <property type="entry name" value="Nuclear valosin-containing protein-like"/>
    <property type="match status" value="1"/>
</dbReference>
<dbReference type="Gene3D" id="3.40.50.300">
    <property type="entry name" value="P-loop containing nucleotide triphosphate hydrolases"/>
    <property type="match status" value="2"/>
</dbReference>
<dbReference type="InterPro" id="IPR041569">
    <property type="entry name" value="AAA_lid_3"/>
</dbReference>
<dbReference type="OrthoDB" id="2187at2759"/>
<dbReference type="GO" id="GO:0005634">
    <property type="term" value="C:nucleus"/>
    <property type="evidence" value="ECO:0007669"/>
    <property type="project" value="TreeGrafter"/>
</dbReference>
<dbReference type="InterPro" id="IPR038100">
    <property type="entry name" value="NLV2_N_sf"/>
</dbReference>
<dbReference type="GO" id="GO:0042254">
    <property type="term" value="P:ribosome biogenesis"/>
    <property type="evidence" value="ECO:0007669"/>
    <property type="project" value="TreeGrafter"/>
</dbReference>
<proteinExistence type="inferred from homology"/>
<feature type="domain" description="AAA+ ATPase" evidence="5">
    <location>
        <begin position="696"/>
        <end position="855"/>
    </location>
</feature>
<dbReference type="InterPro" id="IPR031996">
    <property type="entry name" value="NVL2_nucleolin-bd"/>
</dbReference>
<evidence type="ECO:0000256" key="4">
    <source>
        <dbReference type="SAM" id="MobiDB-lite"/>
    </source>
</evidence>
<feature type="domain" description="AAA+ ATPase" evidence="5">
    <location>
        <begin position="1020"/>
        <end position="1156"/>
    </location>
</feature>
<accession>A0A498SDE9</accession>
<evidence type="ECO:0000259" key="5">
    <source>
        <dbReference type="SMART" id="SM00382"/>
    </source>
</evidence>
<feature type="compositionally biased region" description="Polar residues" evidence="4">
    <location>
        <begin position="106"/>
        <end position="120"/>
    </location>
</feature>
<feature type="region of interest" description="Disordered" evidence="4">
    <location>
        <begin position="199"/>
        <end position="221"/>
    </location>
</feature>
<dbReference type="STRING" id="6277.A0A498SDE9"/>
<evidence type="ECO:0000313" key="7">
    <source>
        <dbReference type="Proteomes" id="UP000276991"/>
    </source>
</evidence>
<dbReference type="Pfam" id="PF16725">
    <property type="entry name" value="Nucleolin_bd"/>
    <property type="match status" value="1"/>
</dbReference>
<gene>
    <name evidence="6" type="ORF">NAV_LOCUS4671</name>
</gene>
<dbReference type="InterPro" id="IPR050168">
    <property type="entry name" value="AAA_ATPase_domain"/>
</dbReference>
<dbReference type="PANTHER" id="PTHR23077">
    <property type="entry name" value="AAA-FAMILY ATPASE"/>
    <property type="match status" value="1"/>
</dbReference>
<dbReference type="Gene3D" id="1.10.10.2010">
    <property type="match status" value="1"/>
</dbReference>
<dbReference type="GO" id="GO:0005524">
    <property type="term" value="F:ATP binding"/>
    <property type="evidence" value="ECO:0007669"/>
    <property type="project" value="UniProtKB-KW"/>
</dbReference>
<dbReference type="GO" id="GO:0003723">
    <property type="term" value="F:RNA binding"/>
    <property type="evidence" value="ECO:0007669"/>
    <property type="project" value="TreeGrafter"/>
</dbReference>
<dbReference type="GO" id="GO:1990275">
    <property type="term" value="F:preribosome binding"/>
    <property type="evidence" value="ECO:0007669"/>
    <property type="project" value="TreeGrafter"/>
</dbReference>
<dbReference type="Proteomes" id="UP000276991">
    <property type="component" value="Unassembled WGS sequence"/>
</dbReference>
<keyword evidence="7" id="KW-1185">Reference proteome</keyword>
<organism evidence="6 7">
    <name type="scientific">Acanthocheilonema viteae</name>
    <name type="common">Filarial nematode worm</name>
    <name type="synonym">Dipetalonema viteae</name>
    <dbReference type="NCBI Taxonomy" id="6277"/>
    <lineage>
        <taxon>Eukaryota</taxon>
        <taxon>Metazoa</taxon>
        <taxon>Ecdysozoa</taxon>
        <taxon>Nematoda</taxon>
        <taxon>Chromadorea</taxon>
        <taxon>Rhabditida</taxon>
        <taxon>Spirurina</taxon>
        <taxon>Spiruromorpha</taxon>
        <taxon>Filarioidea</taxon>
        <taxon>Onchocercidae</taxon>
        <taxon>Acanthocheilonema</taxon>
    </lineage>
</organism>
<reference evidence="6 7" key="1">
    <citation type="submission" date="2018-08" db="EMBL/GenBank/DDBJ databases">
        <authorList>
            <person name="Laetsch R D."/>
            <person name="Stevens L."/>
            <person name="Kumar S."/>
            <person name="Blaxter L. M."/>
        </authorList>
    </citation>
    <scope>NUCLEOTIDE SEQUENCE [LARGE SCALE GENOMIC DNA]</scope>
</reference>
<feature type="compositionally biased region" description="Low complexity" evidence="4">
    <location>
        <begin position="210"/>
        <end position="221"/>
    </location>
</feature>
<sequence length="1263" mass="140601">MRETEDFEMNQMMRIVEAEMSPMLVPLPKPIGYERGLDAASVQRNPTNSPGPSFVKYNERSTSLTEPDSWTIWSDYKIEKAVIKALSFKETEPSPFSASHAERSVPSVTPLTDPNPLTSSLDDQMRIEEVTISNYIQTLKSIDPAMNLEPADLASMNAPVLEGDDNTPITSTSPESDTILTNADGTETVVLAAEIESDAGSENHEARQFSEVTSSSPISSSSTVTETAKCTINGKKFVWNRNASSFVPRNLINNRNTNLNYNGKIKSQNRFPIMNGIRTSDAPLPFLSTSVGVPIQIWRLGQVDEITLAMQSLPSIAHVAPSQTVNPFAQRSGDCSASATPMRQMSRTSAVSSGFIMQTGGVGMSVYYQPLVCHSAILDKFALTIEHYSIAKYNWRVSRMIYDQQPIVFPPVARSAVHALSSRGHQTHAQWKGYGKKDASHGMSQPPKPKRSPGLPCLRPSQYNQPSRPITLSDNNSTTQINHSSWLFRWVTLIVFMEFEVRQTERVSCTMRSGILLSRATMQAKKASSGFRSDPRLLPRIRDVWQTNIEYDAEDITHHLQQIYPEYTRRKFRDFLKSVEIGLRKIKNANVVDGVIDLTNESNNISAVVEQKRKQMTKTMKKLSPAYDRLEADLKKPRKSYSTSGSLYKTDINVEPSISHVMFSDIGGCEQQFLEVCRFVMHLLHPEIDDLLGVTHPTGFLLHGPPGCGKTLFAQAVAGEFKLPILKVAVTELVSGVSGETEQKIRLLFNKAIEVSPCVLLLDDIDAIASKRDNAQREMERRIVSQLVACLDDLSNPKKDVEVNADGTTVDISIRKVRKRNLVLVIGTTSRVETMDPALRRAGRFDKEIALGIPDKRGRSKILEIVCRGLRLDEGVVLQELARLTPGYVGADLKALSREAASCAVNRAVNGIFEATDERKYGEKKIEQTELELQQMLTWLKSSQQLDETDLMKIHVTMKDFNKALTLVDPSAKREGFATVPDVTWNDVGALEGVREELKWSILVPIKQPELFGKFGIESRPQGILLCGPPGCGKTLLAKAVANESGMNFISIKGPELLSMYVGESERAVRTVFQRARDSSPCVIFFDEIDALCPKRTSSETSGSSRLVNQLLTEMDGVESRKEVFLIGATNRPDIVDGAILRPGRLDKILFVDFPNTKEKEDILRKITNNGKRPHLSDDFCYENIAEDPALQWFTGADIAALVHEAGIIAMQESMSGNNKSGCHRVTMKHFQNAALRIRPSVQEKDRIVYQKLKEMYGKLKPL</sequence>
<dbReference type="InterPro" id="IPR003959">
    <property type="entry name" value="ATPase_AAA_core"/>
</dbReference>
<name>A0A498SDE9_ACAVI</name>
<dbReference type="InterPro" id="IPR003960">
    <property type="entry name" value="ATPase_AAA_CS"/>
</dbReference>
<dbReference type="SUPFAM" id="SSF52540">
    <property type="entry name" value="P-loop containing nucleoside triphosphate hydrolases"/>
    <property type="match status" value="2"/>
</dbReference>
<dbReference type="EMBL" id="UPTC01000725">
    <property type="protein sequence ID" value="VBB29880.1"/>
    <property type="molecule type" value="Genomic_DNA"/>
</dbReference>
<comment type="similarity">
    <text evidence="1">Belongs to the AAA ATPase family.</text>
</comment>
<dbReference type="PANTHER" id="PTHR23077:SF171">
    <property type="entry name" value="NUCLEAR VALOSIN-CONTAINING PROTEIN-LIKE"/>
    <property type="match status" value="1"/>
</dbReference>
<dbReference type="SMART" id="SM00382">
    <property type="entry name" value="AAA"/>
    <property type="match status" value="2"/>
</dbReference>
<dbReference type="AlphaFoldDB" id="A0A498SDE9"/>
<evidence type="ECO:0000256" key="3">
    <source>
        <dbReference type="ARBA" id="ARBA00022840"/>
    </source>
</evidence>
<dbReference type="InterPro" id="IPR027417">
    <property type="entry name" value="P-loop_NTPase"/>
</dbReference>